<dbReference type="Proteomes" id="UP000001645">
    <property type="component" value="Chromosome 19"/>
</dbReference>
<proteinExistence type="predicted"/>
<feature type="compositionally biased region" description="Low complexity" evidence="1">
    <location>
        <begin position="48"/>
        <end position="58"/>
    </location>
</feature>
<name>A0A803YAI9_MELGA</name>
<accession>A0A803YAI9</accession>
<reference evidence="2" key="2">
    <citation type="submission" date="2025-08" db="UniProtKB">
        <authorList>
            <consortium name="Ensembl"/>
        </authorList>
    </citation>
    <scope>IDENTIFICATION</scope>
</reference>
<dbReference type="InParanoid" id="A0A803YAI9"/>
<reference evidence="2" key="3">
    <citation type="submission" date="2025-09" db="UniProtKB">
        <authorList>
            <consortium name="Ensembl"/>
        </authorList>
    </citation>
    <scope>IDENTIFICATION</scope>
</reference>
<sequence length="86" mass="8577">SEVPSAVGLQEQVSRFWVFHPSARCPSVKIVGLGEADRLAVLQGCPGIPGAAGPKGKPGLSGTKGEMGIKASPGKAGPPGTKGNPF</sequence>
<dbReference type="Ensembl" id="ENSMGAT00000034391.1">
    <property type="protein sequence ID" value="ENSMGAP00000028786.1"/>
    <property type="gene ID" value="ENSMGAG00000020344.1"/>
</dbReference>
<protein>
    <submittedName>
        <fullName evidence="2">Uncharacterized protein</fullName>
    </submittedName>
</protein>
<evidence type="ECO:0000313" key="2">
    <source>
        <dbReference type="Ensembl" id="ENSMGAP00000028786.1"/>
    </source>
</evidence>
<dbReference type="GeneTree" id="ENSGT00960000189446"/>
<feature type="region of interest" description="Disordered" evidence="1">
    <location>
        <begin position="48"/>
        <end position="86"/>
    </location>
</feature>
<dbReference type="AlphaFoldDB" id="A0A803YAI9"/>
<reference evidence="2 3" key="1">
    <citation type="journal article" date="2010" name="PLoS Biol.">
        <title>Multi-platform next-generation sequencing of the domestic turkey (Meleagris gallopavo): genome assembly and analysis.</title>
        <authorList>
            <person name="Dalloul R.A."/>
            <person name="Long J.A."/>
            <person name="Zimin A.V."/>
            <person name="Aslam L."/>
            <person name="Beal K."/>
            <person name="Blomberg L.A."/>
            <person name="Bouffard P."/>
            <person name="Burt D.W."/>
            <person name="Crasta O."/>
            <person name="Crooijmans R.P."/>
            <person name="Cooper K."/>
            <person name="Coulombe R.A."/>
            <person name="De S."/>
            <person name="Delany M.E."/>
            <person name="Dodgson J.B."/>
            <person name="Dong J.J."/>
            <person name="Evans C."/>
            <person name="Frederickson K.M."/>
            <person name="Flicek P."/>
            <person name="Florea L."/>
            <person name="Folkerts O."/>
            <person name="Groenen M.A."/>
            <person name="Harkins T.T."/>
            <person name="Herrero J."/>
            <person name="Hoffmann S."/>
            <person name="Megens H.J."/>
            <person name="Jiang A."/>
            <person name="de Jong P."/>
            <person name="Kaiser P."/>
            <person name="Kim H."/>
            <person name="Kim K.W."/>
            <person name="Kim S."/>
            <person name="Langenberger D."/>
            <person name="Lee M.K."/>
            <person name="Lee T."/>
            <person name="Mane S."/>
            <person name="Marcais G."/>
            <person name="Marz M."/>
            <person name="McElroy A.P."/>
            <person name="Modise T."/>
            <person name="Nefedov M."/>
            <person name="Notredame C."/>
            <person name="Paton I.R."/>
            <person name="Payne W.S."/>
            <person name="Pertea G."/>
            <person name="Prickett D."/>
            <person name="Puiu D."/>
            <person name="Qioa D."/>
            <person name="Raineri E."/>
            <person name="Ruffier M."/>
            <person name="Salzberg S.L."/>
            <person name="Schatz M.C."/>
            <person name="Scheuring C."/>
            <person name="Schmidt C.J."/>
            <person name="Schroeder S."/>
            <person name="Searle S.M."/>
            <person name="Smith E.J."/>
            <person name="Smith J."/>
            <person name="Sonstegard T.S."/>
            <person name="Stadler P.F."/>
            <person name="Tafer H."/>
            <person name="Tu Z.J."/>
            <person name="Van Tassell C.P."/>
            <person name="Vilella A.J."/>
            <person name="Williams K.P."/>
            <person name="Yorke J.A."/>
            <person name="Zhang L."/>
            <person name="Zhang H.B."/>
            <person name="Zhang X."/>
            <person name="Zhang Y."/>
            <person name="Reed K.M."/>
        </authorList>
    </citation>
    <scope>NUCLEOTIDE SEQUENCE [LARGE SCALE GENOMIC DNA]</scope>
</reference>
<dbReference type="Pfam" id="PF01391">
    <property type="entry name" value="Collagen"/>
    <property type="match status" value="1"/>
</dbReference>
<evidence type="ECO:0000256" key="1">
    <source>
        <dbReference type="SAM" id="MobiDB-lite"/>
    </source>
</evidence>
<dbReference type="InterPro" id="IPR008160">
    <property type="entry name" value="Collagen"/>
</dbReference>
<evidence type="ECO:0000313" key="3">
    <source>
        <dbReference type="Proteomes" id="UP000001645"/>
    </source>
</evidence>
<keyword evidence="3" id="KW-1185">Reference proteome</keyword>
<organism evidence="2 3">
    <name type="scientific">Meleagris gallopavo</name>
    <name type="common">Wild turkey</name>
    <dbReference type="NCBI Taxonomy" id="9103"/>
    <lineage>
        <taxon>Eukaryota</taxon>
        <taxon>Metazoa</taxon>
        <taxon>Chordata</taxon>
        <taxon>Craniata</taxon>
        <taxon>Vertebrata</taxon>
        <taxon>Euteleostomi</taxon>
        <taxon>Archelosauria</taxon>
        <taxon>Archosauria</taxon>
        <taxon>Dinosauria</taxon>
        <taxon>Saurischia</taxon>
        <taxon>Theropoda</taxon>
        <taxon>Coelurosauria</taxon>
        <taxon>Aves</taxon>
        <taxon>Neognathae</taxon>
        <taxon>Galloanserae</taxon>
        <taxon>Galliformes</taxon>
        <taxon>Phasianidae</taxon>
        <taxon>Meleagridinae</taxon>
        <taxon>Meleagris</taxon>
    </lineage>
</organism>
<dbReference type="OrthoDB" id="9838196at2759"/>